<reference evidence="1 2" key="1">
    <citation type="submission" date="2021-06" db="EMBL/GenBank/DDBJ databases">
        <title>Caerostris extrusa draft genome.</title>
        <authorList>
            <person name="Kono N."/>
            <person name="Arakawa K."/>
        </authorList>
    </citation>
    <scope>NUCLEOTIDE SEQUENCE [LARGE SCALE GENOMIC DNA]</scope>
</reference>
<evidence type="ECO:0000313" key="2">
    <source>
        <dbReference type="Proteomes" id="UP001054945"/>
    </source>
</evidence>
<dbReference type="EMBL" id="BPLR01014718">
    <property type="protein sequence ID" value="GIY70761.1"/>
    <property type="molecule type" value="Genomic_DNA"/>
</dbReference>
<keyword evidence="2" id="KW-1185">Reference proteome</keyword>
<sequence>MSSFLSAAFQLQNTEDAVFLLTGYEEAGPSFRSAQNFNVNAFTRALNQGMGGYKAPSYRNNRYLPQASFVVPTAYALRHVGFGLGGF</sequence>
<evidence type="ECO:0000313" key="1">
    <source>
        <dbReference type="EMBL" id="GIY70761.1"/>
    </source>
</evidence>
<gene>
    <name evidence="1" type="primary">AVEN_70848_1</name>
    <name evidence="1" type="ORF">CEXT_476701</name>
</gene>
<dbReference type="Proteomes" id="UP001054945">
    <property type="component" value="Unassembled WGS sequence"/>
</dbReference>
<accession>A0AAV4VJZ9</accession>
<protein>
    <submittedName>
        <fullName evidence="1">Uncharacterized protein</fullName>
    </submittedName>
</protein>
<name>A0AAV4VJZ9_CAEEX</name>
<proteinExistence type="predicted"/>
<organism evidence="1 2">
    <name type="scientific">Caerostris extrusa</name>
    <name type="common">Bark spider</name>
    <name type="synonym">Caerostris bankana</name>
    <dbReference type="NCBI Taxonomy" id="172846"/>
    <lineage>
        <taxon>Eukaryota</taxon>
        <taxon>Metazoa</taxon>
        <taxon>Ecdysozoa</taxon>
        <taxon>Arthropoda</taxon>
        <taxon>Chelicerata</taxon>
        <taxon>Arachnida</taxon>
        <taxon>Araneae</taxon>
        <taxon>Araneomorphae</taxon>
        <taxon>Entelegynae</taxon>
        <taxon>Araneoidea</taxon>
        <taxon>Araneidae</taxon>
        <taxon>Caerostris</taxon>
    </lineage>
</organism>
<comment type="caution">
    <text evidence="1">The sequence shown here is derived from an EMBL/GenBank/DDBJ whole genome shotgun (WGS) entry which is preliminary data.</text>
</comment>
<dbReference type="AlphaFoldDB" id="A0AAV4VJZ9"/>